<evidence type="ECO:0000313" key="3">
    <source>
        <dbReference type="Proteomes" id="UP001500279"/>
    </source>
</evidence>
<dbReference type="Proteomes" id="UP001500279">
    <property type="component" value="Unassembled WGS sequence"/>
</dbReference>
<reference evidence="3" key="1">
    <citation type="journal article" date="2019" name="Int. J. Syst. Evol. Microbiol.">
        <title>The Global Catalogue of Microorganisms (GCM) 10K type strain sequencing project: providing services to taxonomists for standard genome sequencing and annotation.</title>
        <authorList>
            <consortium name="The Broad Institute Genomics Platform"/>
            <consortium name="The Broad Institute Genome Sequencing Center for Infectious Disease"/>
            <person name="Wu L."/>
            <person name="Ma J."/>
        </authorList>
    </citation>
    <scope>NUCLEOTIDE SEQUENCE [LARGE SCALE GENOMIC DNA]</scope>
    <source>
        <strain evidence="3">JCM 15503</strain>
    </source>
</reference>
<keyword evidence="3" id="KW-1185">Reference proteome</keyword>
<organism evidence="2 3">
    <name type="scientific">Ideonella azotifigens</name>
    <dbReference type="NCBI Taxonomy" id="513160"/>
    <lineage>
        <taxon>Bacteria</taxon>
        <taxon>Pseudomonadati</taxon>
        <taxon>Pseudomonadota</taxon>
        <taxon>Betaproteobacteria</taxon>
        <taxon>Burkholderiales</taxon>
        <taxon>Sphaerotilaceae</taxon>
        <taxon>Ideonella</taxon>
    </lineage>
</organism>
<keyword evidence="1" id="KW-1133">Transmembrane helix</keyword>
<name>A0ABP3V8I4_9BURK</name>
<comment type="caution">
    <text evidence="2">The sequence shown here is derived from an EMBL/GenBank/DDBJ whole genome shotgun (WGS) entry which is preliminary data.</text>
</comment>
<evidence type="ECO:0000256" key="1">
    <source>
        <dbReference type="SAM" id="Phobius"/>
    </source>
</evidence>
<accession>A0ABP3V8I4</accession>
<keyword evidence="1" id="KW-0812">Transmembrane</keyword>
<protein>
    <submittedName>
        <fullName evidence="2">Uncharacterized protein</fullName>
    </submittedName>
</protein>
<gene>
    <name evidence="2" type="ORF">GCM10009107_25230</name>
</gene>
<sequence length="404" mass="42523">MTKLGHQAGHARLMGAPAREMRQTDAVQQATMTANHGGLTAKLMASRFGWNLVAFATLSLFAVAAAHSATVDERAAAAGIVASTDPACTSLTAFYWEIGDGVGLKASGQGGSGGSLKTINATTTIPVASASKWVFASMAVEQVQGQVSDVMAKALTMSAGYVNFNACSTASTVDSCLSEPGAAGGTNGDYTSNYDGYFYYGGGHMQVLGDAMGYGPDTTADLTAATKLLPNTKRGLTWVNPQLAGGLGVSVNGYTQFLRNLINGSYTYMNPALGSHAVCTHTNGDDCPTAYYSPINNGRPGGVNNISDEHWHYSLGHWVEDDPTVGDGAFSSPGKFGFYPWVDAGKQWYGVIARYDMANVYNTDPQKQPYYTSVQCGRKMRAAWIDPTGQGLVSKALKAQAKKS</sequence>
<dbReference type="Gene3D" id="3.40.710.10">
    <property type="entry name" value="DD-peptidase/beta-lactamase superfamily"/>
    <property type="match status" value="1"/>
</dbReference>
<dbReference type="RefSeq" id="WP_141288220.1">
    <property type="nucleotide sequence ID" value="NZ_BAAAEW010000014.1"/>
</dbReference>
<evidence type="ECO:0000313" key="2">
    <source>
        <dbReference type="EMBL" id="GAA0751940.1"/>
    </source>
</evidence>
<keyword evidence="1" id="KW-0472">Membrane</keyword>
<dbReference type="EMBL" id="BAAAEW010000014">
    <property type="protein sequence ID" value="GAA0751940.1"/>
    <property type="molecule type" value="Genomic_DNA"/>
</dbReference>
<feature type="transmembrane region" description="Helical" evidence="1">
    <location>
        <begin position="48"/>
        <end position="66"/>
    </location>
</feature>
<dbReference type="InterPro" id="IPR012338">
    <property type="entry name" value="Beta-lactam/transpept-like"/>
</dbReference>
<proteinExistence type="predicted"/>